<evidence type="ECO:0000313" key="2">
    <source>
        <dbReference type="EMBL" id="KKN81108.1"/>
    </source>
</evidence>
<accession>A0A0F9WQT6</accession>
<name>A0A0F9WQT6_9ZZZZ</name>
<feature type="region of interest" description="Disordered" evidence="1">
    <location>
        <begin position="1"/>
        <end position="24"/>
    </location>
</feature>
<reference evidence="2" key="1">
    <citation type="journal article" date="2015" name="Nature">
        <title>Complex archaea that bridge the gap between prokaryotes and eukaryotes.</title>
        <authorList>
            <person name="Spang A."/>
            <person name="Saw J.H."/>
            <person name="Jorgensen S.L."/>
            <person name="Zaremba-Niedzwiedzka K."/>
            <person name="Martijn J."/>
            <person name="Lind A.E."/>
            <person name="van Eijk R."/>
            <person name="Schleper C."/>
            <person name="Guy L."/>
            <person name="Ettema T.J."/>
        </authorList>
    </citation>
    <scope>NUCLEOTIDE SEQUENCE</scope>
</reference>
<dbReference type="AlphaFoldDB" id="A0A0F9WQT6"/>
<dbReference type="EMBL" id="LAZR01000220">
    <property type="protein sequence ID" value="KKN81108.1"/>
    <property type="molecule type" value="Genomic_DNA"/>
</dbReference>
<comment type="caution">
    <text evidence="2">The sequence shown here is derived from an EMBL/GenBank/DDBJ whole genome shotgun (WGS) entry which is preliminary data.</text>
</comment>
<protein>
    <submittedName>
        <fullName evidence="2">Uncharacterized protein</fullName>
    </submittedName>
</protein>
<proteinExistence type="predicted"/>
<feature type="compositionally biased region" description="Low complexity" evidence="1">
    <location>
        <begin position="14"/>
        <end position="24"/>
    </location>
</feature>
<sequence>MPKNQPSADSDSEQAGAATRGTEAGGAAEVVAAGAGAGVAQSGAGAQYGVAGAEGVSDIGQAEAQIRESVRASQNSGDLDQFVRAHYARQLSNAEDYDKTLNSLNQTQREITVKHDDATDTITLAQLANALTVLGLKLSTEALKK</sequence>
<evidence type="ECO:0000256" key="1">
    <source>
        <dbReference type="SAM" id="MobiDB-lite"/>
    </source>
</evidence>
<gene>
    <name evidence="2" type="ORF">LCGC14_0323270</name>
</gene>
<organism evidence="2">
    <name type="scientific">marine sediment metagenome</name>
    <dbReference type="NCBI Taxonomy" id="412755"/>
    <lineage>
        <taxon>unclassified sequences</taxon>
        <taxon>metagenomes</taxon>
        <taxon>ecological metagenomes</taxon>
    </lineage>
</organism>